<dbReference type="InterPro" id="IPR001185">
    <property type="entry name" value="MS_channel"/>
</dbReference>
<comment type="caution">
    <text evidence="10">Lacks conserved residue(s) required for the propagation of feature annotation.</text>
</comment>
<dbReference type="AlphaFoldDB" id="A0A1T4W0T0"/>
<proteinExistence type="inferred from homology"/>
<keyword evidence="5 10" id="KW-0812">Transmembrane</keyword>
<evidence type="ECO:0000313" key="12">
    <source>
        <dbReference type="Proteomes" id="UP000190814"/>
    </source>
</evidence>
<evidence type="ECO:0000256" key="7">
    <source>
        <dbReference type="ARBA" id="ARBA00023065"/>
    </source>
</evidence>
<dbReference type="Proteomes" id="UP000190814">
    <property type="component" value="Unassembled WGS sequence"/>
</dbReference>
<evidence type="ECO:0000256" key="4">
    <source>
        <dbReference type="ARBA" id="ARBA00022475"/>
    </source>
</evidence>
<dbReference type="Pfam" id="PF01741">
    <property type="entry name" value="MscL"/>
    <property type="match status" value="1"/>
</dbReference>
<comment type="similarity">
    <text evidence="2 10">Belongs to the MscL family.</text>
</comment>
<dbReference type="NCBIfam" id="TIGR00220">
    <property type="entry name" value="mscL"/>
    <property type="match status" value="1"/>
</dbReference>
<dbReference type="PANTHER" id="PTHR30266:SF2">
    <property type="entry name" value="LARGE-CONDUCTANCE MECHANOSENSITIVE CHANNEL"/>
    <property type="match status" value="1"/>
</dbReference>
<evidence type="ECO:0000313" key="11">
    <source>
        <dbReference type="EMBL" id="SKA70685.1"/>
    </source>
</evidence>
<comment type="subunit">
    <text evidence="10">Homopentamer.</text>
</comment>
<dbReference type="GO" id="GO:0005886">
    <property type="term" value="C:plasma membrane"/>
    <property type="evidence" value="ECO:0007669"/>
    <property type="project" value="UniProtKB-SubCell"/>
</dbReference>
<dbReference type="PRINTS" id="PR01264">
    <property type="entry name" value="MECHCHANNEL"/>
</dbReference>
<evidence type="ECO:0000256" key="8">
    <source>
        <dbReference type="ARBA" id="ARBA00023136"/>
    </source>
</evidence>
<dbReference type="PROSITE" id="PS01327">
    <property type="entry name" value="MSCL"/>
    <property type="match status" value="1"/>
</dbReference>
<protein>
    <recommendedName>
        <fullName evidence="10">Large-conductance mechanosensitive channel</fullName>
    </recommendedName>
</protein>
<evidence type="ECO:0000256" key="2">
    <source>
        <dbReference type="ARBA" id="ARBA00007254"/>
    </source>
</evidence>
<keyword evidence="7 10" id="KW-0406">Ion transport</keyword>
<comment type="subcellular location">
    <subcellularLocation>
        <location evidence="1 10">Cell membrane</location>
        <topology evidence="1 10">Multi-pass membrane protein</topology>
    </subcellularLocation>
</comment>
<evidence type="ECO:0000256" key="6">
    <source>
        <dbReference type="ARBA" id="ARBA00022989"/>
    </source>
</evidence>
<sequence>MNKFLEEFKEFALKGNVMDMAIGVVIGGAFKSVVDSLVNNIINPIIGCFSVGGLNGLSFKLGKAQLYYGAFIMEIINFLVIAFVLFTIIKAFNKVSDFRKAPEEAPAATTKVCPYCKSEIHIDATKCPHCASDL</sequence>
<keyword evidence="12" id="KW-1185">Reference proteome</keyword>
<reference evidence="11 12" key="1">
    <citation type="submission" date="2017-02" db="EMBL/GenBank/DDBJ databases">
        <authorList>
            <person name="Peterson S.W."/>
        </authorList>
    </citation>
    <scope>NUCLEOTIDE SEQUENCE [LARGE SCALE GENOMIC DNA]</scope>
    <source>
        <strain evidence="11 12">ATCC 35992</strain>
    </source>
</reference>
<evidence type="ECO:0000256" key="10">
    <source>
        <dbReference type="HAMAP-Rule" id="MF_00115"/>
    </source>
</evidence>
<dbReference type="OrthoDB" id="9810350at2"/>
<dbReference type="InterPro" id="IPR037673">
    <property type="entry name" value="MSC/AndL"/>
</dbReference>
<keyword evidence="9 10" id="KW-0407">Ion channel</keyword>
<name>A0A1T4W0T0_9FIRM</name>
<dbReference type="PANTHER" id="PTHR30266">
    <property type="entry name" value="MECHANOSENSITIVE CHANNEL MSCL"/>
    <property type="match status" value="1"/>
</dbReference>
<dbReference type="SUPFAM" id="SSF81330">
    <property type="entry name" value="Gated mechanosensitive channel"/>
    <property type="match status" value="1"/>
</dbReference>
<keyword evidence="4 10" id="KW-1003">Cell membrane</keyword>
<dbReference type="STRING" id="39495.SAMN02745111_02079"/>
<keyword evidence="3 10" id="KW-0813">Transport</keyword>
<gene>
    <name evidence="10" type="primary">mscL</name>
    <name evidence="11" type="ORF">SAMN02745111_02079</name>
</gene>
<evidence type="ECO:0000256" key="1">
    <source>
        <dbReference type="ARBA" id="ARBA00004651"/>
    </source>
</evidence>
<evidence type="ECO:0000256" key="5">
    <source>
        <dbReference type="ARBA" id="ARBA00022692"/>
    </source>
</evidence>
<dbReference type="HAMAP" id="MF_00115">
    <property type="entry name" value="MscL"/>
    <property type="match status" value="1"/>
</dbReference>
<dbReference type="Gene3D" id="1.10.1200.120">
    <property type="entry name" value="Large-conductance mechanosensitive channel, MscL, domain 1"/>
    <property type="match status" value="1"/>
</dbReference>
<evidence type="ECO:0000256" key="9">
    <source>
        <dbReference type="ARBA" id="ARBA00023303"/>
    </source>
</evidence>
<comment type="function">
    <text evidence="10">Channel that opens in response to stretch forces in the membrane lipid bilayer. May participate in the regulation of osmotic pressure changes within the cell.</text>
</comment>
<dbReference type="InterPro" id="IPR019823">
    <property type="entry name" value="Mechanosensitive_channel_CS"/>
</dbReference>
<accession>A0A1T4W0T0</accession>
<dbReference type="EMBL" id="FUXZ01000014">
    <property type="protein sequence ID" value="SKA70685.1"/>
    <property type="molecule type" value="Genomic_DNA"/>
</dbReference>
<dbReference type="GO" id="GO:0008381">
    <property type="term" value="F:mechanosensitive monoatomic ion channel activity"/>
    <property type="evidence" value="ECO:0007669"/>
    <property type="project" value="UniProtKB-UniRule"/>
</dbReference>
<keyword evidence="8 10" id="KW-0472">Membrane</keyword>
<organism evidence="11 12">
    <name type="scientific">Eubacterium uniforme</name>
    <dbReference type="NCBI Taxonomy" id="39495"/>
    <lineage>
        <taxon>Bacteria</taxon>
        <taxon>Bacillati</taxon>
        <taxon>Bacillota</taxon>
        <taxon>Clostridia</taxon>
        <taxon>Eubacteriales</taxon>
        <taxon>Eubacteriaceae</taxon>
        <taxon>Eubacterium</taxon>
    </lineage>
</organism>
<dbReference type="InterPro" id="IPR036019">
    <property type="entry name" value="MscL_channel"/>
</dbReference>
<keyword evidence="6 10" id="KW-1133">Transmembrane helix</keyword>
<evidence type="ECO:0000256" key="3">
    <source>
        <dbReference type="ARBA" id="ARBA00022448"/>
    </source>
</evidence>
<dbReference type="RefSeq" id="WP_078766908.1">
    <property type="nucleotide sequence ID" value="NZ_FUXZ01000014.1"/>
</dbReference>
<feature type="transmembrane region" description="Helical" evidence="10">
    <location>
        <begin position="66"/>
        <end position="89"/>
    </location>
</feature>